<dbReference type="PANTHER" id="PTHR12606">
    <property type="entry name" value="SENTRIN/SUMO-SPECIFIC PROTEASE"/>
    <property type="match status" value="1"/>
</dbReference>
<evidence type="ECO:0000313" key="8">
    <source>
        <dbReference type="Proteomes" id="UP000823749"/>
    </source>
</evidence>
<dbReference type="Proteomes" id="UP000823749">
    <property type="component" value="Chromosome 2"/>
</dbReference>
<sequence length="367" mass="42314">MDGSRMSGLLFAQQMPLYSPEAEMADVVQHAQHVNVQQKTVVGKDGDEQGQEEDDEEDEEAEDEEEEEEEEEEQQQQEEEEHDDDDDGEGEGEVQKEDKVTFTPPLNKGPRTRLQKRKSETRPSTKRGKRTVKASKARRTPYVAPPEVMATMIEQLMKEEKAKAPMKDGVPRPTQHMFSSVFVYNLLNFAKVQDQKVLDDAIDVNILGYDVAMCNLASFTLFLPVLLTDIEHWYCVVVNLVDKRIEVVDSMVLKTTDKKVATKTVVGMLFNVLSRTRTRRQLPTPWNEWHVYEPAVSQQDNTHDCGFYTLKFMEHWTGGRMNTRELEDHVGNDAMDLRKRLLVRLLLSSHNQLRDVVLTRFLKCTER</sequence>
<dbReference type="SUPFAM" id="SSF54001">
    <property type="entry name" value="Cysteine proteinases"/>
    <property type="match status" value="1"/>
</dbReference>
<dbReference type="GO" id="GO:0016929">
    <property type="term" value="F:deSUMOylase activity"/>
    <property type="evidence" value="ECO:0007669"/>
    <property type="project" value="TreeGrafter"/>
</dbReference>
<feature type="domain" description="Ubiquitin-like protease family profile" evidence="6">
    <location>
        <begin position="92"/>
        <end position="316"/>
    </location>
</feature>
<feature type="compositionally biased region" description="Basic residues" evidence="5">
    <location>
        <begin position="124"/>
        <end position="137"/>
    </location>
</feature>
<dbReference type="Pfam" id="PF02902">
    <property type="entry name" value="Peptidase_C48"/>
    <property type="match status" value="1"/>
</dbReference>
<keyword evidence="8" id="KW-1185">Reference proteome</keyword>
<evidence type="ECO:0000256" key="2">
    <source>
        <dbReference type="ARBA" id="ARBA00022670"/>
    </source>
</evidence>
<proteinExistence type="inferred from homology"/>
<organism evidence="7 8">
    <name type="scientific">Rhododendron griersonianum</name>
    <dbReference type="NCBI Taxonomy" id="479676"/>
    <lineage>
        <taxon>Eukaryota</taxon>
        <taxon>Viridiplantae</taxon>
        <taxon>Streptophyta</taxon>
        <taxon>Embryophyta</taxon>
        <taxon>Tracheophyta</taxon>
        <taxon>Spermatophyta</taxon>
        <taxon>Magnoliopsida</taxon>
        <taxon>eudicotyledons</taxon>
        <taxon>Gunneridae</taxon>
        <taxon>Pentapetalae</taxon>
        <taxon>asterids</taxon>
        <taxon>Ericales</taxon>
        <taxon>Ericaceae</taxon>
        <taxon>Ericoideae</taxon>
        <taxon>Rhodoreae</taxon>
        <taxon>Rhododendron</taxon>
    </lineage>
</organism>
<comment type="caution">
    <text evidence="7">The sequence shown here is derived from an EMBL/GenBank/DDBJ whole genome shotgun (WGS) entry which is preliminary data.</text>
</comment>
<dbReference type="PROSITE" id="PS50600">
    <property type="entry name" value="ULP_PROTEASE"/>
    <property type="match status" value="1"/>
</dbReference>
<dbReference type="GO" id="GO:0005634">
    <property type="term" value="C:nucleus"/>
    <property type="evidence" value="ECO:0007669"/>
    <property type="project" value="TreeGrafter"/>
</dbReference>
<evidence type="ECO:0000259" key="6">
    <source>
        <dbReference type="PROSITE" id="PS50600"/>
    </source>
</evidence>
<dbReference type="EMBL" id="JACTNZ010000002">
    <property type="protein sequence ID" value="KAG5563500.1"/>
    <property type="molecule type" value="Genomic_DNA"/>
</dbReference>
<keyword evidence="4" id="KW-0788">Thiol protease</keyword>
<protein>
    <recommendedName>
        <fullName evidence="6">Ubiquitin-like protease family profile domain-containing protein</fullName>
    </recommendedName>
</protein>
<accession>A0AAV6LEG1</accession>
<evidence type="ECO:0000256" key="4">
    <source>
        <dbReference type="ARBA" id="ARBA00022807"/>
    </source>
</evidence>
<comment type="similarity">
    <text evidence="1">Belongs to the peptidase C48 family.</text>
</comment>
<dbReference type="GO" id="GO:0006508">
    <property type="term" value="P:proteolysis"/>
    <property type="evidence" value="ECO:0007669"/>
    <property type="project" value="UniProtKB-KW"/>
</dbReference>
<feature type="region of interest" description="Disordered" evidence="5">
    <location>
        <begin position="36"/>
        <end position="137"/>
    </location>
</feature>
<feature type="compositionally biased region" description="Acidic residues" evidence="5">
    <location>
        <begin position="48"/>
        <end position="92"/>
    </location>
</feature>
<evidence type="ECO:0000256" key="5">
    <source>
        <dbReference type="SAM" id="MobiDB-lite"/>
    </source>
</evidence>
<dbReference type="PANTHER" id="PTHR12606:SF1">
    <property type="entry name" value="UBIQUITIN-LIKE-SPECIFIC PROTEASE 1A"/>
    <property type="match status" value="1"/>
</dbReference>
<dbReference type="InterPro" id="IPR003653">
    <property type="entry name" value="Peptidase_C48_C"/>
</dbReference>
<evidence type="ECO:0000313" key="7">
    <source>
        <dbReference type="EMBL" id="KAG5563500.1"/>
    </source>
</evidence>
<name>A0AAV6LEG1_9ERIC</name>
<keyword evidence="3" id="KW-0378">Hydrolase</keyword>
<evidence type="ECO:0000256" key="1">
    <source>
        <dbReference type="ARBA" id="ARBA00005234"/>
    </source>
</evidence>
<dbReference type="GO" id="GO:0016926">
    <property type="term" value="P:protein desumoylation"/>
    <property type="evidence" value="ECO:0007669"/>
    <property type="project" value="TreeGrafter"/>
</dbReference>
<gene>
    <name evidence="7" type="ORF">RHGRI_006060</name>
</gene>
<dbReference type="Gene3D" id="3.40.395.10">
    <property type="entry name" value="Adenoviral Proteinase, Chain A"/>
    <property type="match status" value="1"/>
</dbReference>
<dbReference type="AlphaFoldDB" id="A0AAV6LEG1"/>
<evidence type="ECO:0000256" key="3">
    <source>
        <dbReference type="ARBA" id="ARBA00022801"/>
    </source>
</evidence>
<reference evidence="7" key="1">
    <citation type="submission" date="2020-08" db="EMBL/GenBank/DDBJ databases">
        <title>Plant Genome Project.</title>
        <authorList>
            <person name="Zhang R.-G."/>
        </authorList>
    </citation>
    <scope>NUCLEOTIDE SEQUENCE</scope>
    <source>
        <strain evidence="7">WSP0</strain>
        <tissue evidence="7">Leaf</tissue>
    </source>
</reference>
<keyword evidence="2" id="KW-0645">Protease</keyword>
<dbReference type="InterPro" id="IPR038765">
    <property type="entry name" value="Papain-like_cys_pep_sf"/>
</dbReference>